<evidence type="ECO:0000313" key="1">
    <source>
        <dbReference type="EMBL" id="ABG60201.1"/>
    </source>
</evidence>
<name>A0A6N4SUX0_CYTH3</name>
<dbReference type="EMBL" id="CP000383">
    <property type="protein sequence ID" value="ABG60201.1"/>
    <property type="molecule type" value="Genomic_DNA"/>
</dbReference>
<reference evidence="1 2" key="1">
    <citation type="journal article" date="2007" name="Appl. Environ. Microbiol.">
        <title>Genome sequence of the cellulolytic gliding bacterium Cytophaga hutchinsonii.</title>
        <authorList>
            <person name="Xie G."/>
            <person name="Bruce D.C."/>
            <person name="Challacombe J.F."/>
            <person name="Chertkov O."/>
            <person name="Detter J.C."/>
            <person name="Gilna P."/>
            <person name="Han C.S."/>
            <person name="Lucas S."/>
            <person name="Misra M."/>
            <person name="Myers G.L."/>
            <person name="Richardson P."/>
            <person name="Tapia R."/>
            <person name="Thayer N."/>
            <person name="Thompson L.S."/>
            <person name="Brettin T.S."/>
            <person name="Henrissat B."/>
            <person name="Wilson D.B."/>
            <person name="McBride M.J."/>
        </authorList>
    </citation>
    <scope>NUCLEOTIDE SEQUENCE [LARGE SCALE GENOMIC DNA]</scope>
    <source>
        <strain evidence="2">ATCC 33406 / DSM 1761 / CIP 103989 / NBRC 15051 / NCIMB 9469 / D465</strain>
    </source>
</reference>
<organism evidence="1 2">
    <name type="scientific">Cytophaga hutchinsonii (strain ATCC 33406 / DSM 1761 / CIP 103989 / NBRC 15051 / NCIMB 9469 / D465)</name>
    <dbReference type="NCBI Taxonomy" id="269798"/>
    <lineage>
        <taxon>Bacteria</taxon>
        <taxon>Pseudomonadati</taxon>
        <taxon>Bacteroidota</taxon>
        <taxon>Cytophagia</taxon>
        <taxon>Cytophagales</taxon>
        <taxon>Cytophagaceae</taxon>
        <taxon>Cytophaga</taxon>
    </lineage>
</organism>
<keyword evidence="2" id="KW-1185">Reference proteome</keyword>
<protein>
    <submittedName>
        <fullName evidence="1">Uncharacterized protein</fullName>
    </submittedName>
</protein>
<gene>
    <name evidence="1" type="ordered locus">CHU_2959</name>
</gene>
<dbReference type="AlphaFoldDB" id="A0A6N4SUX0"/>
<proteinExistence type="predicted"/>
<accession>A0A6N4SUX0</accession>
<dbReference type="KEGG" id="chu:CHU_2959"/>
<evidence type="ECO:0000313" key="2">
    <source>
        <dbReference type="Proteomes" id="UP000001822"/>
    </source>
</evidence>
<sequence length="380" mass="44892">MKNELNHTNTYVKNHIWKYDYLITKILYQTILIPNKRYFTFSQTHVNEVMGRVKIKGKSDDSLYVVRNDLKKLGIINFNVTGTSDINKGKYTRTVYYKINDKYLNQGWHEVKHSIEPVEIKLKERQEYTGVYGKLRDILFNVSIDYQGAIKELKSLDLDDKKKSFNLTRINNIRDGIINFSVDFKSTLRVFHSISNLKRELRKYILINGKPLLEVDVSNAQPLLFCKMIREYTNAYLPESSTDIDYYIQLCETGRLYDYLSEQFGVKKTPEFKKEFFAKVFFSTENRLYKFRKIFDSLFPTVSKIISFYKEKNYKDLSIELQRLESEVMISNVAKNLIDLEVNEFITIHDAIYCTNEFYNVVRAEVISSFHNFGLNANIK</sequence>
<dbReference type="Proteomes" id="UP000001822">
    <property type="component" value="Chromosome"/>
</dbReference>